<dbReference type="STRING" id="1802200.A2812_00905"/>
<dbReference type="AlphaFoldDB" id="A0A1G2HKM6"/>
<sequence>MLKIKYYKPLFFVFILLVFLSSSSFVFALETIYPDLTFLGLPSMADDPKLQDYVSYFFGLGIIAAVILALISMTIGFIQMMYPSPETHKDAVDRVKGSILGLILTLSAFIILRTINLSLVAPSTTPLMAGAGIFYYNGQDFKPAAPSGNTSDIPPGYANIAYRCNTGPALLIWKFPQENLAGYEGAVVHRITCGQTSSLNGVASFKVAYESPGVYYCLGGCNGDFCSGYMSSSSLAGGQLPELFKGKLGSVMVLNNLADNISYGAVFHQQTDPKRGGGCSRPLAANKERFCVDATFPIFSATIFVWNKNTPESSGDGIEFYSEPFGWNSGAKAGKNFLDKSVIKNFWEAWAENLVFNYDNVDQPEQYKKLYTNFHLHPGSIRVKGSYLVALYSQNWYCQVFLADVPNLNEMEFVAQKNSVDAVVVIPTK</sequence>
<organism evidence="2 3">
    <name type="scientific">Candidatus Staskawiczbacteria bacterium RIFCSPHIGHO2_01_FULL_36_16</name>
    <dbReference type="NCBI Taxonomy" id="1802200"/>
    <lineage>
        <taxon>Bacteria</taxon>
        <taxon>Candidatus Staskawicziibacteriota</taxon>
    </lineage>
</organism>
<protein>
    <submittedName>
        <fullName evidence="2">Uncharacterized protein</fullName>
    </submittedName>
</protein>
<dbReference type="Proteomes" id="UP000177190">
    <property type="component" value="Unassembled WGS sequence"/>
</dbReference>
<reference evidence="2 3" key="1">
    <citation type="journal article" date="2016" name="Nat. Commun.">
        <title>Thousands of microbial genomes shed light on interconnected biogeochemical processes in an aquifer system.</title>
        <authorList>
            <person name="Anantharaman K."/>
            <person name="Brown C.T."/>
            <person name="Hug L.A."/>
            <person name="Sharon I."/>
            <person name="Castelle C.J."/>
            <person name="Probst A.J."/>
            <person name="Thomas B.C."/>
            <person name="Singh A."/>
            <person name="Wilkins M.J."/>
            <person name="Karaoz U."/>
            <person name="Brodie E.L."/>
            <person name="Williams K.H."/>
            <person name="Hubbard S.S."/>
            <person name="Banfield J.F."/>
        </authorList>
    </citation>
    <scope>NUCLEOTIDE SEQUENCE [LARGE SCALE GENOMIC DNA]</scope>
</reference>
<proteinExistence type="predicted"/>
<accession>A0A1G2HKM6</accession>
<dbReference type="EMBL" id="MHOM01000045">
    <property type="protein sequence ID" value="OGZ63026.1"/>
    <property type="molecule type" value="Genomic_DNA"/>
</dbReference>
<gene>
    <name evidence="2" type="ORF">A2812_00905</name>
</gene>
<keyword evidence="1" id="KW-0812">Transmembrane</keyword>
<feature type="transmembrane region" description="Helical" evidence="1">
    <location>
        <begin position="56"/>
        <end position="78"/>
    </location>
</feature>
<evidence type="ECO:0000313" key="3">
    <source>
        <dbReference type="Proteomes" id="UP000177190"/>
    </source>
</evidence>
<evidence type="ECO:0000256" key="1">
    <source>
        <dbReference type="SAM" id="Phobius"/>
    </source>
</evidence>
<keyword evidence="1" id="KW-0472">Membrane</keyword>
<feature type="transmembrane region" description="Helical" evidence="1">
    <location>
        <begin position="99"/>
        <end position="119"/>
    </location>
</feature>
<name>A0A1G2HKM6_9BACT</name>
<comment type="caution">
    <text evidence="2">The sequence shown here is derived from an EMBL/GenBank/DDBJ whole genome shotgun (WGS) entry which is preliminary data.</text>
</comment>
<keyword evidence="1" id="KW-1133">Transmembrane helix</keyword>
<evidence type="ECO:0000313" key="2">
    <source>
        <dbReference type="EMBL" id="OGZ63026.1"/>
    </source>
</evidence>